<feature type="domain" description="F-box" evidence="1">
    <location>
        <begin position="44"/>
        <end position="78"/>
    </location>
</feature>
<dbReference type="SUPFAM" id="SSF52047">
    <property type="entry name" value="RNI-like"/>
    <property type="match status" value="1"/>
</dbReference>
<dbReference type="EnsemblPlants" id="Solyc08g015692.1.1">
    <property type="protein sequence ID" value="Solyc08g015692.1.1"/>
    <property type="gene ID" value="Solyc08g015692.1"/>
</dbReference>
<reference evidence="3" key="1">
    <citation type="journal article" date="2012" name="Nature">
        <title>The tomato genome sequence provides insights into fleshy fruit evolution.</title>
        <authorList>
            <consortium name="Tomato Genome Consortium"/>
        </authorList>
    </citation>
    <scope>NUCLEOTIDE SEQUENCE [LARGE SCALE GENOMIC DNA]</scope>
    <source>
        <strain evidence="3">cv. Heinz 1706</strain>
    </source>
</reference>
<dbReference type="InterPro" id="IPR032675">
    <property type="entry name" value="LRR_dom_sf"/>
</dbReference>
<dbReference type="STRING" id="4081.A0A3Q7IG45"/>
<organism evidence="3">
    <name type="scientific">Solanum lycopersicum</name>
    <name type="common">Tomato</name>
    <name type="synonym">Lycopersicon esculentum</name>
    <dbReference type="NCBI Taxonomy" id="4081"/>
    <lineage>
        <taxon>Eukaryota</taxon>
        <taxon>Viridiplantae</taxon>
        <taxon>Streptophyta</taxon>
        <taxon>Embryophyta</taxon>
        <taxon>Tracheophyta</taxon>
        <taxon>Spermatophyta</taxon>
        <taxon>Magnoliopsida</taxon>
        <taxon>eudicotyledons</taxon>
        <taxon>Gunneridae</taxon>
        <taxon>Pentapetalae</taxon>
        <taxon>asterids</taxon>
        <taxon>lamiids</taxon>
        <taxon>Solanales</taxon>
        <taxon>Solanaceae</taxon>
        <taxon>Solanoideae</taxon>
        <taxon>Solaneae</taxon>
        <taxon>Solanum</taxon>
        <taxon>Solanum subgen. Lycopersicon</taxon>
    </lineage>
</organism>
<dbReference type="Gramene" id="Solyc08g015692.1.1">
    <property type="protein sequence ID" value="Solyc08g015692.1.1"/>
    <property type="gene ID" value="Solyc08g015692.1"/>
</dbReference>
<dbReference type="CDD" id="cd22160">
    <property type="entry name" value="F-box_AtFBL13-like"/>
    <property type="match status" value="1"/>
</dbReference>
<accession>A0A3Q7IG45</accession>
<feature type="domain" description="At1g61320/AtMIF1 LRR" evidence="2">
    <location>
        <begin position="114"/>
        <end position="214"/>
    </location>
</feature>
<dbReference type="AlphaFoldDB" id="A0A3Q7IG45"/>
<dbReference type="InterPro" id="IPR001810">
    <property type="entry name" value="F-box_dom"/>
</dbReference>
<name>A0A3Q7IG45_SOLLC</name>
<evidence type="ECO:0000313" key="3">
    <source>
        <dbReference type="EnsemblPlants" id="Solyc08g015692.1.1"/>
    </source>
</evidence>
<proteinExistence type="predicted"/>
<dbReference type="InterPro" id="IPR036047">
    <property type="entry name" value="F-box-like_dom_sf"/>
</dbReference>
<dbReference type="PANTHER" id="PTHR31639">
    <property type="entry name" value="F-BOX PROTEIN-LIKE"/>
    <property type="match status" value="1"/>
</dbReference>
<protein>
    <recommendedName>
        <fullName evidence="5">F-box domain-containing protein</fullName>
    </recommendedName>
</protein>
<dbReference type="OMA" id="TWSACNC"/>
<dbReference type="Pfam" id="PF23622">
    <property type="entry name" value="LRR_At1g61320_AtMIF1"/>
    <property type="match status" value="1"/>
</dbReference>
<dbReference type="Gene3D" id="3.80.10.10">
    <property type="entry name" value="Ribonuclease Inhibitor"/>
    <property type="match status" value="1"/>
</dbReference>
<dbReference type="PANTHER" id="PTHR31639:SF124">
    <property type="entry name" value="F-BOX_LRR-REPEAT PROTEIN 25-LIKE ISOFORM X1"/>
    <property type="match status" value="1"/>
</dbReference>
<reference evidence="3" key="2">
    <citation type="submission" date="2019-01" db="UniProtKB">
        <authorList>
            <consortium name="EnsemblPlants"/>
        </authorList>
    </citation>
    <scope>IDENTIFICATION</scope>
    <source>
        <strain evidence="3">cv. Heinz 1706</strain>
    </source>
</reference>
<dbReference type="InterPro" id="IPR055357">
    <property type="entry name" value="LRR_At1g61320_AtMIF1"/>
</dbReference>
<dbReference type="InterPro" id="IPR053781">
    <property type="entry name" value="F-box_AtFBL13-like"/>
</dbReference>
<sequence>METHKKIMDGNVRGIPLHESEVASMNNPPRPKKVMAASRGVDRLSDLPEPILLHILPMLSDAKQVVRTSLLSTRWRFLWVQNETVANLAFVHREIYYWKSCNKIKSFGIGGIWYDESHSKDVDLWIHFATKVSNVEFFSLSLITASQQNYKFPQFGYKNSSLKQLILNQCQLNPCAIVNWSNLAFLSIGSIELTDGAMEKELSGCPYLKCLELKKGLRHATSGN</sequence>
<evidence type="ECO:0000259" key="1">
    <source>
        <dbReference type="Pfam" id="PF12937"/>
    </source>
</evidence>
<dbReference type="InParanoid" id="A0A3Q7IG45"/>
<evidence type="ECO:0000259" key="2">
    <source>
        <dbReference type="Pfam" id="PF23622"/>
    </source>
</evidence>
<evidence type="ECO:0000313" key="4">
    <source>
        <dbReference type="Proteomes" id="UP000004994"/>
    </source>
</evidence>
<dbReference type="PaxDb" id="4081-Solyc08g015720.1.1"/>
<dbReference type="SUPFAM" id="SSF81383">
    <property type="entry name" value="F-box domain"/>
    <property type="match status" value="1"/>
</dbReference>
<dbReference type="Proteomes" id="UP000004994">
    <property type="component" value="Chromosome 8"/>
</dbReference>
<dbReference type="Pfam" id="PF12937">
    <property type="entry name" value="F-box-like"/>
    <property type="match status" value="1"/>
</dbReference>
<keyword evidence="4" id="KW-1185">Reference proteome</keyword>
<evidence type="ECO:0008006" key="5">
    <source>
        <dbReference type="Google" id="ProtNLM"/>
    </source>
</evidence>